<evidence type="ECO:0000259" key="1">
    <source>
        <dbReference type="PROSITE" id="PS51750"/>
    </source>
</evidence>
<gene>
    <name evidence="2" type="ORF">PtoMrB4_26800</name>
</gene>
<dbReference type="AlphaFoldDB" id="A0A679GE74"/>
<dbReference type="PROSITE" id="PS51750">
    <property type="entry name" value="BRO_N"/>
    <property type="match status" value="1"/>
</dbReference>
<name>A0A679GE74_9GAMM</name>
<dbReference type="SMART" id="SM01040">
    <property type="entry name" value="Bro-N"/>
    <property type="match status" value="1"/>
</dbReference>
<feature type="domain" description="Bro-N" evidence="1">
    <location>
        <begin position="10"/>
        <end position="116"/>
    </location>
</feature>
<dbReference type="KEGG" id="poj:PtoMrB4_26800"/>
<sequence>MDLNWNFAMHDAYTPITFQRHCHQLRAVMIDNRPWFVALDFALMIAATRPYRLTKRLYPHQFRFAFLRYSTGRCEEVELVSEAGLYRALYRFGHPEHCALSQWLSDEVIPTLHDYHRDPQASPRRILMTWANQRIAALHWQSETWIARQDLPRFMAVHDDPLLGDGPSWKRFF</sequence>
<dbReference type="PANTHER" id="PTHR36180:SF2">
    <property type="entry name" value="BRO FAMILY PROTEIN"/>
    <property type="match status" value="1"/>
</dbReference>
<proteinExistence type="predicted"/>
<dbReference type="PANTHER" id="PTHR36180">
    <property type="entry name" value="DNA-BINDING PROTEIN-RELATED-RELATED"/>
    <property type="match status" value="1"/>
</dbReference>
<evidence type="ECO:0000313" key="2">
    <source>
        <dbReference type="EMBL" id="BCA28703.1"/>
    </source>
</evidence>
<evidence type="ECO:0000313" key="3">
    <source>
        <dbReference type="Proteomes" id="UP000501237"/>
    </source>
</evidence>
<organism evidence="2 3">
    <name type="scientific">Metapseudomonas otitidis</name>
    <dbReference type="NCBI Taxonomy" id="319939"/>
    <lineage>
        <taxon>Bacteria</taxon>
        <taxon>Pseudomonadati</taxon>
        <taxon>Pseudomonadota</taxon>
        <taxon>Gammaproteobacteria</taxon>
        <taxon>Pseudomonadales</taxon>
        <taxon>Pseudomonadaceae</taxon>
        <taxon>Metapseudomonas</taxon>
    </lineage>
</organism>
<dbReference type="InterPro" id="IPR003497">
    <property type="entry name" value="BRO_N_domain"/>
</dbReference>
<dbReference type="Proteomes" id="UP000501237">
    <property type="component" value="Chromosome"/>
</dbReference>
<dbReference type="EMBL" id="AP022642">
    <property type="protein sequence ID" value="BCA28703.1"/>
    <property type="molecule type" value="Genomic_DNA"/>
</dbReference>
<reference evidence="2 3" key="1">
    <citation type="journal article" date="2020" name="Microbiol. Resour. Announc.">
        <title>Complete genome sequence of Pseudomonas otitidis strain MrB4, isolated from Lake Biwa in Japan.</title>
        <authorList>
            <person name="Miyazaki K."/>
            <person name="Hase E."/>
            <person name="Maruya T."/>
        </authorList>
    </citation>
    <scope>NUCLEOTIDE SEQUENCE [LARGE SCALE GENOMIC DNA]</scope>
    <source>
        <strain evidence="2 3">MrB4</strain>
    </source>
</reference>
<accession>A0A679GE74</accession>
<protein>
    <recommendedName>
        <fullName evidence="1">Bro-N domain-containing protein</fullName>
    </recommendedName>
</protein>